<dbReference type="InterPro" id="IPR006036">
    <property type="entry name" value="K_uptake_TrkA"/>
</dbReference>
<sequence>MNVFIIGGGQTGAYIANLLLQNHCSVKVLENREKVFQKLKNDLPEEYIVYGSGTDPDVLESVGIAAADVVVAVTGADEINLVASTIAKFEFGVPRVIARVNNPKNAWMFNAGMGVDIGINQADLMAHLVIERIDLKNIMTLLKMNRGDYSIVQVHVGAQSRAAGKQIKDLVIPAGAVLIAVFRGEETIIPRGDTAVQEGDNVLALADEKAQAAINKLFGS</sequence>
<evidence type="ECO:0000313" key="9">
    <source>
        <dbReference type="EMBL" id="MCY1713806.1"/>
    </source>
</evidence>
<keyword evidence="3" id="KW-0633">Potassium transport</keyword>
<evidence type="ECO:0000256" key="1">
    <source>
        <dbReference type="ARBA" id="ARBA00017378"/>
    </source>
</evidence>
<organism evidence="9 10">
    <name type="scientific">Caproiciproducens galactitolivorans</name>
    <dbReference type="NCBI Taxonomy" id="642589"/>
    <lineage>
        <taxon>Bacteria</taxon>
        <taxon>Bacillati</taxon>
        <taxon>Bacillota</taxon>
        <taxon>Clostridia</taxon>
        <taxon>Eubacteriales</taxon>
        <taxon>Acutalibacteraceae</taxon>
        <taxon>Caproiciproducens</taxon>
    </lineage>
</organism>
<feature type="domain" description="RCK C-terminal" evidence="8">
    <location>
        <begin position="139"/>
        <end position="220"/>
    </location>
</feature>
<gene>
    <name evidence="9" type="ORF">OUY18_06020</name>
</gene>
<dbReference type="InterPro" id="IPR006037">
    <property type="entry name" value="RCK_C"/>
</dbReference>
<dbReference type="InterPro" id="IPR003148">
    <property type="entry name" value="RCK_N"/>
</dbReference>
<dbReference type="Pfam" id="PF02254">
    <property type="entry name" value="TrkA_N"/>
    <property type="match status" value="1"/>
</dbReference>
<evidence type="ECO:0000256" key="6">
    <source>
        <dbReference type="ARBA" id="ARBA00023065"/>
    </source>
</evidence>
<keyword evidence="5" id="KW-0520">NAD</keyword>
<dbReference type="PRINTS" id="PR00335">
    <property type="entry name" value="KUPTAKETRKA"/>
</dbReference>
<dbReference type="InterPro" id="IPR050721">
    <property type="entry name" value="Trk_Ktr_HKT_K-transport"/>
</dbReference>
<dbReference type="Proteomes" id="UP001082703">
    <property type="component" value="Unassembled WGS sequence"/>
</dbReference>
<dbReference type="Gene3D" id="3.40.50.720">
    <property type="entry name" value="NAD(P)-binding Rossmann-like Domain"/>
    <property type="match status" value="1"/>
</dbReference>
<keyword evidence="10" id="KW-1185">Reference proteome</keyword>
<dbReference type="PANTHER" id="PTHR43833:SF5">
    <property type="entry name" value="TRK SYSTEM POTASSIUM UPTAKE PROTEIN TRKA"/>
    <property type="match status" value="1"/>
</dbReference>
<evidence type="ECO:0000256" key="4">
    <source>
        <dbReference type="ARBA" id="ARBA00022958"/>
    </source>
</evidence>
<evidence type="ECO:0000259" key="7">
    <source>
        <dbReference type="PROSITE" id="PS51201"/>
    </source>
</evidence>
<dbReference type="InterPro" id="IPR036291">
    <property type="entry name" value="NAD(P)-bd_dom_sf"/>
</dbReference>
<dbReference type="EMBL" id="JAPOHA010000005">
    <property type="protein sequence ID" value="MCY1713806.1"/>
    <property type="molecule type" value="Genomic_DNA"/>
</dbReference>
<keyword evidence="2" id="KW-0813">Transport</keyword>
<dbReference type="PANTHER" id="PTHR43833">
    <property type="entry name" value="POTASSIUM CHANNEL PROTEIN 2-RELATED-RELATED"/>
    <property type="match status" value="1"/>
</dbReference>
<accession>A0ABT4BSD0</accession>
<dbReference type="PROSITE" id="PS51202">
    <property type="entry name" value="RCK_C"/>
    <property type="match status" value="1"/>
</dbReference>
<evidence type="ECO:0000259" key="8">
    <source>
        <dbReference type="PROSITE" id="PS51202"/>
    </source>
</evidence>
<dbReference type="SUPFAM" id="SSF116726">
    <property type="entry name" value="TrkA C-terminal domain-like"/>
    <property type="match status" value="1"/>
</dbReference>
<dbReference type="RefSeq" id="WP_268057846.1">
    <property type="nucleotide sequence ID" value="NZ_JAPOHA010000005.1"/>
</dbReference>
<evidence type="ECO:0000256" key="2">
    <source>
        <dbReference type="ARBA" id="ARBA00022448"/>
    </source>
</evidence>
<evidence type="ECO:0000256" key="3">
    <source>
        <dbReference type="ARBA" id="ARBA00022538"/>
    </source>
</evidence>
<dbReference type="InterPro" id="IPR036721">
    <property type="entry name" value="RCK_C_sf"/>
</dbReference>
<dbReference type="Gene3D" id="3.30.70.1450">
    <property type="entry name" value="Regulator of K+ conductance, C-terminal domain"/>
    <property type="match status" value="1"/>
</dbReference>
<evidence type="ECO:0000256" key="5">
    <source>
        <dbReference type="ARBA" id="ARBA00023027"/>
    </source>
</evidence>
<evidence type="ECO:0000313" key="10">
    <source>
        <dbReference type="Proteomes" id="UP001082703"/>
    </source>
</evidence>
<keyword evidence="4" id="KW-0630">Potassium</keyword>
<name>A0ABT4BSD0_9FIRM</name>
<keyword evidence="6" id="KW-0406">Ion transport</keyword>
<dbReference type="PROSITE" id="PS51201">
    <property type="entry name" value="RCK_N"/>
    <property type="match status" value="1"/>
</dbReference>
<proteinExistence type="predicted"/>
<protein>
    <recommendedName>
        <fullName evidence="1">Trk system potassium uptake protein TrkA</fullName>
    </recommendedName>
</protein>
<reference evidence="9 10" key="1">
    <citation type="submission" date="2022-11" db="EMBL/GenBank/DDBJ databases">
        <authorList>
            <person name="Caiyu Z."/>
        </authorList>
    </citation>
    <scope>NUCLEOTIDE SEQUENCE [LARGE SCALE GENOMIC DNA]</scope>
    <source>
        <strain evidence="9 10">YR-4</strain>
    </source>
</reference>
<feature type="domain" description="RCK N-terminal" evidence="7">
    <location>
        <begin position="1"/>
        <end position="119"/>
    </location>
</feature>
<comment type="caution">
    <text evidence="9">The sequence shown here is derived from an EMBL/GenBank/DDBJ whole genome shotgun (WGS) entry which is preliminary data.</text>
</comment>
<dbReference type="Pfam" id="PF02080">
    <property type="entry name" value="TrkA_C"/>
    <property type="match status" value="1"/>
</dbReference>
<dbReference type="SUPFAM" id="SSF51735">
    <property type="entry name" value="NAD(P)-binding Rossmann-fold domains"/>
    <property type="match status" value="1"/>
</dbReference>